<dbReference type="PROSITE" id="PS50994">
    <property type="entry name" value="INTEGRASE"/>
    <property type="match status" value="1"/>
</dbReference>
<sequence>MTTTRFDMEKFTGKNDFGLWRIKMRAILVQQGLWEAMKDDDKGKGEAFDEKASMKRQEIMEKAHSAIILSLGDGVLREVAKESSAAAVWAKLESIYMTKSLANRLYMKQRLYSFKFQEGRGISEQLQEFTKAIDDLENIDVEIGDEDKAIILLNALPRSFEQLKDAMLYGRDSTITLEEVQSALKAKEYQKSVLKPIDPAGESLNIKPDGKKAGKKKFGKKMKAGKEKSGEEKEARSCHYCKKPGHLKKNCYSWKRKQQEEQNDANTADLVEEIQTAEILNVMEERISESWIMDSGCSFHMCPHLDWFESLEESDGTVLLGNDQACQVKGMGNVKLKMNDGSIKILSQVRYIPDIKRNLISLGALEMKGCSFISSGGVLQVMKNSKVLMTARRKNSLYYLLADVIKGNVNVVSYNDLGIWHLRLGHVSETGLRQLAKNGVISVSSSEKLRECEECILGKSKKKPYNAGKHTSQMPLDYVHSDIWGPSQLPTIGGCRYFLTFIDDFSRKVWIYIMKEKSNTFEKFKEWCKEVEVEKGTALKCLRTDNGLEFLSHEFDGFCKLKGIKRHRTVPNNPQQNGVAERANRTILERMRCMLSGSGMQMKFWGEAAATAVVLLNKCPSSAVNMDTPDFRWYGSHGDYSRLKPFGCKAYSHVRRGKLEARAIKCVMLGYQKGVKGYRLWSMEPGNNKVIISRDITFREKEFPYLEAGRFGSAKQPAVSVEVELLDDDLKLEDLNEENHDEIPQSEEIESDQGQDDLEHYQLARDRVRRKITPPARYSNSGLVYYALSVADEIECSEPSNYKEAVKCKERDRWLRAMREEVDSLMKNKTWILVTKTHLQKLIGCKWIFKKKLEASENDKIRFKARLVAKGYTQMEGIDYNEVFSPVVKHSSIRILMALVCHNDWELQQMDVKTAFLHGELDECIFMEQPEGFIQAGDENKVCMLKKSLYGLKQSSRQWNKRFDEHMMKIGFGRSEYDNCVYLKKRDGKAIAYLLLYVDDMLIAGPSRSEIDQIKRDLSSEFEMKDLGNAKRILGMDIIRDRRKGTLWLTQQDYVSKVLCKFQMSDSRSVTTPMGQHFRLSTEQKPQTEKERKEMREIPYANIVGSVMYTMVCTRPDIAHAISTVSRYMADPGKVHWQALKWILRYLRGSGSCGILYKRGYDVSKDAAVGYCDSDFATNYDNRKSQTGYIFTLYGSAVSWRSSLQSVVALSTTEAEYMALAEAVKESFWIKGILNDFGIQQSAIVVHCDSNSAISLSKHQVFHERSKHIDVRLHFIRDEVNRGEVKVEKIGTDHNPADMLTKVLPVSKHLHCLDLVNVLQR</sequence>
<dbReference type="SUPFAM" id="SSF57756">
    <property type="entry name" value="Retrovirus zinc finger-like domains"/>
    <property type="match status" value="1"/>
</dbReference>
<keyword evidence="10" id="KW-1185">Reference proteome</keyword>
<keyword evidence="5" id="KW-0862">Zinc</keyword>
<dbReference type="InterPro" id="IPR025724">
    <property type="entry name" value="GAG-pre-integrase_dom"/>
</dbReference>
<dbReference type="PANTHER" id="PTHR42648:SF28">
    <property type="entry name" value="TRANSPOSON-ENCODED PROTEIN WITH RIBONUCLEASE H-LIKE AND RETROVIRUS ZINC FINGER-LIKE DOMAINS"/>
    <property type="match status" value="1"/>
</dbReference>
<dbReference type="InterPro" id="IPR012337">
    <property type="entry name" value="RNaseH-like_sf"/>
</dbReference>
<keyword evidence="2" id="KW-0479">Metal-binding</keyword>
<evidence type="ECO:0000256" key="2">
    <source>
        <dbReference type="ARBA" id="ARBA00022723"/>
    </source>
</evidence>
<proteinExistence type="predicted"/>
<dbReference type="Gene3D" id="3.30.420.10">
    <property type="entry name" value="Ribonuclease H-like superfamily/Ribonuclease H"/>
    <property type="match status" value="1"/>
</dbReference>
<dbReference type="Pfam" id="PF13976">
    <property type="entry name" value="gag_pre-integrs"/>
    <property type="match status" value="1"/>
</dbReference>
<dbReference type="InterPro" id="IPR001584">
    <property type="entry name" value="Integrase_cat-core"/>
</dbReference>
<dbReference type="InterPro" id="IPR036397">
    <property type="entry name" value="RNaseH_sf"/>
</dbReference>
<keyword evidence="3" id="KW-0064">Aspartyl protease</keyword>
<dbReference type="InterPro" id="IPR013103">
    <property type="entry name" value="RVT_2"/>
</dbReference>
<reference evidence="9 10" key="1">
    <citation type="submission" date="2024-06" db="EMBL/GenBank/DDBJ databases">
        <title>A chromosome level genome sequence of Diviner's sage (Salvia divinorum).</title>
        <authorList>
            <person name="Ford S.A."/>
            <person name="Ro D.-K."/>
            <person name="Ness R.W."/>
            <person name="Phillips M.A."/>
        </authorList>
    </citation>
    <scope>NUCLEOTIDE SEQUENCE [LARGE SCALE GENOMIC DNA]</scope>
    <source>
        <strain evidence="9">SAF-2024a</strain>
        <tissue evidence="9">Leaf</tissue>
    </source>
</reference>
<dbReference type="Pfam" id="PF07727">
    <property type="entry name" value="RVT_2"/>
    <property type="match status" value="1"/>
</dbReference>
<evidence type="ECO:0000256" key="6">
    <source>
        <dbReference type="SAM" id="MobiDB-lite"/>
    </source>
</evidence>
<gene>
    <name evidence="9" type="ORF">AAHA92_03682</name>
</gene>
<evidence type="ECO:0000313" key="10">
    <source>
        <dbReference type="Proteomes" id="UP001567538"/>
    </source>
</evidence>
<dbReference type="InterPro" id="IPR054722">
    <property type="entry name" value="PolX-like_BBD"/>
</dbReference>
<dbReference type="Pfam" id="PF22936">
    <property type="entry name" value="Pol_BBD"/>
    <property type="match status" value="1"/>
</dbReference>
<feature type="region of interest" description="Disordered" evidence="6">
    <location>
        <begin position="1073"/>
        <end position="1093"/>
    </location>
</feature>
<dbReference type="Pfam" id="PF00665">
    <property type="entry name" value="rve"/>
    <property type="match status" value="1"/>
</dbReference>
<dbReference type="InterPro" id="IPR043502">
    <property type="entry name" value="DNA/RNA_pol_sf"/>
</dbReference>
<dbReference type="InterPro" id="IPR039537">
    <property type="entry name" value="Retrotran_Ty1/copia-like"/>
</dbReference>
<dbReference type="InterPro" id="IPR036875">
    <property type="entry name" value="Znf_CCHC_sf"/>
</dbReference>
<evidence type="ECO:0008006" key="11">
    <source>
        <dbReference type="Google" id="ProtNLM"/>
    </source>
</evidence>
<evidence type="ECO:0000256" key="4">
    <source>
        <dbReference type="ARBA" id="ARBA00022801"/>
    </source>
</evidence>
<name>A0ABD1IHX6_SALDI</name>
<feature type="compositionally biased region" description="Basic residues" evidence="6">
    <location>
        <begin position="213"/>
        <end position="223"/>
    </location>
</feature>
<evidence type="ECO:0000259" key="8">
    <source>
        <dbReference type="PROSITE" id="PS50994"/>
    </source>
</evidence>
<dbReference type="PROSITE" id="PS50158">
    <property type="entry name" value="ZF_CCHC"/>
    <property type="match status" value="1"/>
</dbReference>
<evidence type="ECO:0000256" key="5">
    <source>
        <dbReference type="PROSITE-ProRule" id="PRU00047"/>
    </source>
</evidence>
<keyword evidence="1" id="KW-0645">Protease</keyword>
<organism evidence="9 10">
    <name type="scientific">Salvia divinorum</name>
    <name type="common">Maria pastora</name>
    <name type="synonym">Diviner's sage</name>
    <dbReference type="NCBI Taxonomy" id="28513"/>
    <lineage>
        <taxon>Eukaryota</taxon>
        <taxon>Viridiplantae</taxon>
        <taxon>Streptophyta</taxon>
        <taxon>Embryophyta</taxon>
        <taxon>Tracheophyta</taxon>
        <taxon>Spermatophyta</taxon>
        <taxon>Magnoliopsida</taxon>
        <taxon>eudicotyledons</taxon>
        <taxon>Gunneridae</taxon>
        <taxon>Pentapetalae</taxon>
        <taxon>asterids</taxon>
        <taxon>lamiids</taxon>
        <taxon>Lamiales</taxon>
        <taxon>Lamiaceae</taxon>
        <taxon>Nepetoideae</taxon>
        <taxon>Mentheae</taxon>
        <taxon>Salviinae</taxon>
        <taxon>Salvia</taxon>
        <taxon>Salvia subgen. Calosphace</taxon>
    </lineage>
</organism>
<dbReference type="PANTHER" id="PTHR42648">
    <property type="entry name" value="TRANSPOSASE, PUTATIVE-RELATED"/>
    <property type="match status" value="1"/>
</dbReference>
<feature type="compositionally biased region" description="Basic and acidic residues" evidence="6">
    <location>
        <begin position="224"/>
        <end position="235"/>
    </location>
</feature>
<dbReference type="Pfam" id="PF25597">
    <property type="entry name" value="SH3_retrovirus"/>
    <property type="match status" value="1"/>
</dbReference>
<dbReference type="GO" id="GO:0008270">
    <property type="term" value="F:zinc ion binding"/>
    <property type="evidence" value="ECO:0007669"/>
    <property type="project" value="UniProtKB-KW"/>
</dbReference>
<dbReference type="Pfam" id="PF14223">
    <property type="entry name" value="Retrotran_gag_2"/>
    <property type="match status" value="1"/>
</dbReference>
<feature type="domain" description="Integrase catalytic" evidence="8">
    <location>
        <begin position="471"/>
        <end position="637"/>
    </location>
</feature>
<dbReference type="CDD" id="cd09272">
    <property type="entry name" value="RNase_HI_RT_Ty1"/>
    <property type="match status" value="1"/>
</dbReference>
<dbReference type="GO" id="GO:0006508">
    <property type="term" value="P:proteolysis"/>
    <property type="evidence" value="ECO:0007669"/>
    <property type="project" value="UniProtKB-KW"/>
</dbReference>
<dbReference type="EMBL" id="JBEAFC010000002">
    <property type="protein sequence ID" value="KAL1568300.1"/>
    <property type="molecule type" value="Genomic_DNA"/>
</dbReference>
<feature type="region of interest" description="Disordered" evidence="6">
    <location>
        <begin position="200"/>
        <end position="235"/>
    </location>
</feature>
<evidence type="ECO:0000256" key="1">
    <source>
        <dbReference type="ARBA" id="ARBA00022670"/>
    </source>
</evidence>
<evidence type="ECO:0000259" key="7">
    <source>
        <dbReference type="PROSITE" id="PS50158"/>
    </source>
</evidence>
<accession>A0ABD1IHX6</accession>
<feature type="domain" description="CCHC-type" evidence="7">
    <location>
        <begin position="238"/>
        <end position="251"/>
    </location>
</feature>
<dbReference type="InterPro" id="IPR001878">
    <property type="entry name" value="Znf_CCHC"/>
</dbReference>
<dbReference type="InterPro" id="IPR057670">
    <property type="entry name" value="SH3_retrovirus"/>
</dbReference>
<keyword evidence="4" id="KW-0378">Hydrolase</keyword>
<dbReference type="SUPFAM" id="SSF56672">
    <property type="entry name" value="DNA/RNA polymerases"/>
    <property type="match status" value="1"/>
</dbReference>
<evidence type="ECO:0000256" key="3">
    <source>
        <dbReference type="ARBA" id="ARBA00022750"/>
    </source>
</evidence>
<evidence type="ECO:0000313" key="9">
    <source>
        <dbReference type="EMBL" id="KAL1568300.1"/>
    </source>
</evidence>
<dbReference type="GO" id="GO:0004190">
    <property type="term" value="F:aspartic-type endopeptidase activity"/>
    <property type="evidence" value="ECO:0007669"/>
    <property type="project" value="UniProtKB-KW"/>
</dbReference>
<keyword evidence="5" id="KW-0863">Zinc-finger</keyword>
<protein>
    <recommendedName>
        <fullName evidence="11">Retrovirus-related Pol polyprotein from transposon TNT 1-94</fullName>
    </recommendedName>
</protein>
<dbReference type="SUPFAM" id="SSF53098">
    <property type="entry name" value="Ribonuclease H-like"/>
    <property type="match status" value="1"/>
</dbReference>
<feature type="compositionally biased region" description="Basic and acidic residues" evidence="6">
    <location>
        <begin position="1080"/>
        <end position="1093"/>
    </location>
</feature>
<comment type="caution">
    <text evidence="9">The sequence shown here is derived from an EMBL/GenBank/DDBJ whole genome shotgun (WGS) entry which is preliminary data.</text>
</comment>
<dbReference type="Proteomes" id="UP001567538">
    <property type="component" value="Unassembled WGS sequence"/>
</dbReference>